<dbReference type="Gene3D" id="1.10.1750.10">
    <property type="match status" value="1"/>
</dbReference>
<dbReference type="Gene3D" id="1.10.8.60">
    <property type="match status" value="1"/>
</dbReference>
<dbReference type="PANTHER" id="PTHR30050:SF2">
    <property type="entry name" value="CHROMOSOMAL REPLICATION INITIATOR PROTEIN DNAA"/>
    <property type="match status" value="1"/>
</dbReference>
<dbReference type="GO" id="GO:0003688">
    <property type="term" value="F:DNA replication origin binding"/>
    <property type="evidence" value="ECO:0007669"/>
    <property type="project" value="InterPro"/>
</dbReference>
<dbReference type="PANTHER" id="PTHR30050">
    <property type="entry name" value="CHROMOSOMAL REPLICATION INITIATOR PROTEIN DNAA"/>
    <property type="match status" value="1"/>
</dbReference>
<dbReference type="SUPFAM" id="SSF48295">
    <property type="entry name" value="TrpR-like"/>
    <property type="match status" value="1"/>
</dbReference>
<name>K1TX01_9ZZZZ</name>
<feature type="non-terminal residue" evidence="2">
    <location>
        <position position="1"/>
    </location>
</feature>
<dbReference type="InterPro" id="IPR013159">
    <property type="entry name" value="DnaA_C"/>
</dbReference>
<dbReference type="GO" id="GO:0006275">
    <property type="term" value="P:regulation of DNA replication"/>
    <property type="evidence" value="ECO:0007669"/>
    <property type="project" value="InterPro"/>
</dbReference>
<dbReference type="InterPro" id="IPR018312">
    <property type="entry name" value="Chromosome_initiator_DnaA_CS"/>
</dbReference>
<gene>
    <name evidence="2" type="ORF">OBE_03060</name>
</gene>
<proteinExistence type="predicted"/>
<reference evidence="2" key="1">
    <citation type="journal article" date="2013" name="Environ. Microbiol.">
        <title>Microbiota from the distal guts of lean and obese adolescents exhibit partial functional redundancy besides clear differences in community structure.</title>
        <authorList>
            <person name="Ferrer M."/>
            <person name="Ruiz A."/>
            <person name="Lanza F."/>
            <person name="Haange S.B."/>
            <person name="Oberbach A."/>
            <person name="Till H."/>
            <person name="Bargiela R."/>
            <person name="Campoy C."/>
            <person name="Segura M.T."/>
            <person name="Richter M."/>
            <person name="von Bergen M."/>
            <person name="Seifert J."/>
            <person name="Suarez A."/>
        </authorList>
    </citation>
    <scope>NUCLEOTIDE SEQUENCE</scope>
</reference>
<dbReference type="Pfam" id="PF08299">
    <property type="entry name" value="Bac_DnaA_C"/>
    <property type="match status" value="1"/>
</dbReference>
<accession>K1TX01</accession>
<dbReference type="AlphaFoldDB" id="K1TX01"/>
<organism evidence="2">
    <name type="scientific">human gut metagenome</name>
    <dbReference type="NCBI Taxonomy" id="408170"/>
    <lineage>
        <taxon>unclassified sequences</taxon>
        <taxon>metagenomes</taxon>
        <taxon>organismal metagenomes</taxon>
    </lineage>
</organism>
<dbReference type="GO" id="GO:0005886">
    <property type="term" value="C:plasma membrane"/>
    <property type="evidence" value="ECO:0007669"/>
    <property type="project" value="TreeGrafter"/>
</dbReference>
<feature type="domain" description="Chromosomal replication initiator DnaA C-terminal" evidence="1">
    <location>
        <begin position="73"/>
        <end position="142"/>
    </location>
</feature>
<dbReference type="CDD" id="cd06571">
    <property type="entry name" value="Bac_DnaA_C"/>
    <property type="match status" value="1"/>
</dbReference>
<dbReference type="PROSITE" id="PS01008">
    <property type="entry name" value="DNAA"/>
    <property type="match status" value="1"/>
</dbReference>
<evidence type="ECO:0000259" key="1">
    <source>
        <dbReference type="SMART" id="SM00760"/>
    </source>
</evidence>
<sequence>AIVKSKADSRGLELPNNIVEFIAEQVKYNVRQLEGAVNKINALTRLAGKEPSIEIARDAIKEVLNFNQPISVTINNIINNVGNTFGISPENIMSDKRDKNIKDARQVSMYIIREITGMKLVDIGNVFNGKTHSTVNHSIEVIEDRMNENPVFKKTVEDIIKNMQEF</sequence>
<dbReference type="EMBL" id="AJWZ01002024">
    <property type="protein sequence ID" value="EKC72099.1"/>
    <property type="molecule type" value="Genomic_DNA"/>
</dbReference>
<evidence type="ECO:0000313" key="2">
    <source>
        <dbReference type="EMBL" id="EKC72099.1"/>
    </source>
</evidence>
<dbReference type="GO" id="GO:0005524">
    <property type="term" value="F:ATP binding"/>
    <property type="evidence" value="ECO:0007669"/>
    <property type="project" value="InterPro"/>
</dbReference>
<dbReference type="SMART" id="SM00760">
    <property type="entry name" value="Bac_DnaA_C"/>
    <property type="match status" value="1"/>
</dbReference>
<protein>
    <submittedName>
        <fullName evidence="2">Chromosomal replication initiator protein DnaA</fullName>
    </submittedName>
</protein>
<comment type="caution">
    <text evidence="2">The sequence shown here is derived from an EMBL/GenBank/DDBJ whole genome shotgun (WGS) entry which is preliminary data.</text>
</comment>
<dbReference type="InterPro" id="IPR010921">
    <property type="entry name" value="Trp_repressor/repl_initiator"/>
</dbReference>
<dbReference type="GO" id="GO:0006270">
    <property type="term" value="P:DNA replication initiation"/>
    <property type="evidence" value="ECO:0007669"/>
    <property type="project" value="InterPro"/>
</dbReference>